<dbReference type="PANTHER" id="PTHR35561:SF1">
    <property type="entry name" value="RNA 2',3'-CYCLIC PHOSPHODIESTERASE"/>
    <property type="match status" value="1"/>
</dbReference>
<proteinExistence type="inferred from homology"/>
<dbReference type="GO" id="GO:0016874">
    <property type="term" value="F:ligase activity"/>
    <property type="evidence" value="ECO:0007669"/>
    <property type="project" value="UniProtKB-KW"/>
</dbReference>
<comment type="caution">
    <text evidence="3">The sequence shown here is derived from an EMBL/GenBank/DDBJ whole genome shotgun (WGS) entry which is preliminary data.</text>
</comment>
<dbReference type="Proteomes" id="UP000054725">
    <property type="component" value="Unassembled WGS sequence"/>
</dbReference>
<organism evidence="3 4">
    <name type="scientific">Legionella nautarum</name>
    <dbReference type="NCBI Taxonomy" id="45070"/>
    <lineage>
        <taxon>Bacteria</taxon>
        <taxon>Pseudomonadati</taxon>
        <taxon>Pseudomonadota</taxon>
        <taxon>Gammaproteobacteria</taxon>
        <taxon>Legionellales</taxon>
        <taxon>Legionellaceae</taxon>
        <taxon>Legionella</taxon>
    </lineage>
</organism>
<comment type="similarity">
    <text evidence="2">Belongs to the 2H phosphoesterase superfamily. ThpR family.</text>
</comment>
<accession>A0A0W0WS24</accession>
<comment type="catalytic activity">
    <reaction evidence="2">
        <text>a 3'-end 2',3'-cyclophospho-ribonucleotide-RNA + H2O = a 3'-end 2'-phospho-ribonucleotide-RNA + H(+)</text>
        <dbReference type="Rhea" id="RHEA:11828"/>
        <dbReference type="Rhea" id="RHEA-COMP:10464"/>
        <dbReference type="Rhea" id="RHEA-COMP:17353"/>
        <dbReference type="ChEBI" id="CHEBI:15377"/>
        <dbReference type="ChEBI" id="CHEBI:15378"/>
        <dbReference type="ChEBI" id="CHEBI:83064"/>
        <dbReference type="ChEBI" id="CHEBI:173113"/>
        <dbReference type="EC" id="3.1.4.58"/>
    </reaction>
</comment>
<keyword evidence="3" id="KW-0436">Ligase</keyword>
<reference evidence="3 4" key="1">
    <citation type="submission" date="2015-11" db="EMBL/GenBank/DDBJ databases">
        <title>Genomic analysis of 38 Legionella species identifies large and diverse effector repertoires.</title>
        <authorList>
            <person name="Burstein D."/>
            <person name="Amaro F."/>
            <person name="Zusman T."/>
            <person name="Lifshitz Z."/>
            <person name="Cohen O."/>
            <person name="Gilbert J.A."/>
            <person name="Pupko T."/>
            <person name="Shuman H.A."/>
            <person name="Segal G."/>
        </authorList>
    </citation>
    <scope>NUCLEOTIDE SEQUENCE [LARGE SCALE GENOMIC DNA]</scope>
    <source>
        <strain evidence="3 4">ATCC 49506</strain>
    </source>
</reference>
<comment type="function">
    <text evidence="2">Hydrolyzes RNA 2',3'-cyclic phosphodiester to an RNA 2'-phosphomonoester.</text>
</comment>
<keyword evidence="4" id="KW-1185">Reference proteome</keyword>
<keyword evidence="1 2" id="KW-0378">Hydrolase</keyword>
<dbReference type="EC" id="3.1.4.58" evidence="2"/>
<dbReference type="AlphaFoldDB" id="A0A0W0WS24"/>
<dbReference type="PATRIC" id="fig|45070.6.peg.2113"/>
<dbReference type="Gene3D" id="3.90.1140.10">
    <property type="entry name" value="Cyclic phosphodiesterase"/>
    <property type="match status" value="1"/>
</dbReference>
<protein>
    <recommendedName>
        <fullName evidence="2">RNA 2',3'-cyclic phosphodiesterase</fullName>
        <shortName evidence="2">RNA 2',3'-CPDase</shortName>
        <ecNumber evidence="2">3.1.4.58</ecNumber>
    </recommendedName>
</protein>
<dbReference type="RefSeq" id="WP_058505015.1">
    <property type="nucleotide sequence ID" value="NZ_CAAAIF010000010.1"/>
</dbReference>
<dbReference type="PANTHER" id="PTHR35561">
    <property type="entry name" value="RNA 2',3'-CYCLIC PHOSPHODIESTERASE"/>
    <property type="match status" value="1"/>
</dbReference>
<dbReference type="InterPro" id="IPR009097">
    <property type="entry name" value="Cyclic_Pdiesterase"/>
</dbReference>
<gene>
    <name evidence="3" type="ORF">Lnau_2006</name>
</gene>
<dbReference type="HAMAP" id="MF_01940">
    <property type="entry name" value="RNA_CPDase"/>
    <property type="match status" value="1"/>
</dbReference>
<evidence type="ECO:0000256" key="1">
    <source>
        <dbReference type="ARBA" id="ARBA00022801"/>
    </source>
</evidence>
<dbReference type="InterPro" id="IPR004175">
    <property type="entry name" value="RNA_CPDase"/>
</dbReference>
<evidence type="ECO:0000256" key="2">
    <source>
        <dbReference type="HAMAP-Rule" id="MF_01940"/>
    </source>
</evidence>
<dbReference type="OrthoDB" id="7061261at2"/>
<dbReference type="GO" id="GO:0004113">
    <property type="term" value="F:2',3'-cyclic-nucleotide 3'-phosphodiesterase activity"/>
    <property type="evidence" value="ECO:0007669"/>
    <property type="project" value="InterPro"/>
</dbReference>
<dbReference type="EMBL" id="LNYO01000017">
    <property type="protein sequence ID" value="KTD35116.1"/>
    <property type="molecule type" value="Genomic_DNA"/>
</dbReference>
<dbReference type="GO" id="GO:0008664">
    <property type="term" value="F:RNA 2',3'-cyclic 3'-phosphodiesterase activity"/>
    <property type="evidence" value="ECO:0007669"/>
    <property type="project" value="UniProtKB-EC"/>
</dbReference>
<name>A0A0W0WS24_9GAMM</name>
<feature type="short sequence motif" description="HXTX 1" evidence="2">
    <location>
        <begin position="46"/>
        <end position="49"/>
    </location>
</feature>
<dbReference type="SUPFAM" id="SSF55144">
    <property type="entry name" value="LigT-like"/>
    <property type="match status" value="1"/>
</dbReference>
<dbReference type="STRING" id="45070.Lnau_2006"/>
<evidence type="ECO:0000313" key="3">
    <source>
        <dbReference type="EMBL" id="KTD35116.1"/>
    </source>
</evidence>
<feature type="short sequence motif" description="HXTX 2" evidence="2">
    <location>
        <begin position="132"/>
        <end position="135"/>
    </location>
</feature>
<sequence length="187" mass="21416">MKTIRAFFAVSLPESLQSPLKKTQALLRSKQRPMRAIYWTNLQNLHVTLQFLRELQSDRLSQLIEKVESALKNTPGFQLELGNPQLFPSLKHPRVIALQAGPHEDLANIAKKIGLAISAIHYPLARDEFRGHLTLGRIHRNTQFNDLEPIELPPIPRVKISEICLFESKTGYKKQIYIPLAYFKLVS</sequence>
<evidence type="ECO:0000313" key="4">
    <source>
        <dbReference type="Proteomes" id="UP000054725"/>
    </source>
</evidence>
<dbReference type="Pfam" id="PF13563">
    <property type="entry name" value="2_5_RNA_ligase2"/>
    <property type="match status" value="1"/>
</dbReference>
<feature type="active site" description="Proton donor" evidence="2">
    <location>
        <position position="46"/>
    </location>
</feature>
<feature type="active site" description="Proton acceptor" evidence="2">
    <location>
        <position position="132"/>
    </location>
</feature>
<dbReference type="NCBIfam" id="TIGR02258">
    <property type="entry name" value="2_5_ligase"/>
    <property type="match status" value="1"/>
</dbReference>